<dbReference type="PROSITE" id="PS51186">
    <property type="entry name" value="GNAT"/>
    <property type="match status" value="1"/>
</dbReference>
<dbReference type="InterPro" id="IPR000182">
    <property type="entry name" value="GNAT_dom"/>
</dbReference>
<feature type="domain" description="N-acetyltransferase" evidence="2">
    <location>
        <begin position="225"/>
        <end position="366"/>
    </location>
</feature>
<feature type="region of interest" description="Disordered" evidence="1">
    <location>
        <begin position="13"/>
        <end position="53"/>
    </location>
</feature>
<dbReference type="OrthoDB" id="2115692at2759"/>
<dbReference type="Gene3D" id="3.40.630.30">
    <property type="match status" value="1"/>
</dbReference>
<name>A0A9P6G4B9_9FUNG</name>
<dbReference type="Pfam" id="PF13508">
    <property type="entry name" value="Acetyltransf_7"/>
    <property type="match status" value="1"/>
</dbReference>
<evidence type="ECO:0000259" key="2">
    <source>
        <dbReference type="PROSITE" id="PS51186"/>
    </source>
</evidence>
<dbReference type="CDD" id="cd04301">
    <property type="entry name" value="NAT_SF"/>
    <property type="match status" value="1"/>
</dbReference>
<comment type="caution">
    <text evidence="3">The sequence shown here is derived from an EMBL/GenBank/DDBJ whole genome shotgun (WGS) entry which is preliminary data.</text>
</comment>
<accession>A0A9P6G4B9</accession>
<evidence type="ECO:0000256" key="1">
    <source>
        <dbReference type="SAM" id="MobiDB-lite"/>
    </source>
</evidence>
<keyword evidence="4" id="KW-1185">Reference proteome</keyword>
<gene>
    <name evidence="3" type="ORF">BGW38_007542</name>
</gene>
<dbReference type="GO" id="GO:0016747">
    <property type="term" value="F:acyltransferase activity, transferring groups other than amino-acyl groups"/>
    <property type="evidence" value="ECO:0007669"/>
    <property type="project" value="InterPro"/>
</dbReference>
<feature type="compositionally biased region" description="Basic and acidic residues" evidence="1">
    <location>
        <begin position="13"/>
        <end position="25"/>
    </location>
</feature>
<dbReference type="InterPro" id="IPR016181">
    <property type="entry name" value="Acyl_CoA_acyltransferase"/>
</dbReference>
<protein>
    <recommendedName>
        <fullName evidence="2">N-acetyltransferase domain-containing protein</fullName>
    </recommendedName>
</protein>
<sequence length="385" mass="44613">MYKALERNAKIEEFRQDQRGKRDSAQFKSRGLSLPAVSKKRETSIIPAQRPGDTPSVVFVPRRSLRPRPWRTPTGDDITQALPRGSVELRKTQYKRLKVQQQVEFANWKDRDDAWRTKRLANYMTSTKLAREAALFKKRKLEICGWGNPQKNLGNYLSICWDYNPDLDADKAQKLPGRPNILLKRVDAQGGCVESGYLYKPETVENEGPSHINGYCFTVQSELAFTYEPALRNLFLQASDLVQKSFFQYNMDLSLDSSLDDNFTVEVFVMDLESPMNSVRGVTQFVLMKGYIYVDKICVKHEFQRTGIGYYMMTRIFELAEKRKKDVLLYALGPVVKLYQKWGFKYCKEWPAIEKDIGVIMRKRVATKHVVDDFVGLEWDGTKFC</sequence>
<organism evidence="3 4">
    <name type="scientific">Lunasporangiospora selenospora</name>
    <dbReference type="NCBI Taxonomy" id="979761"/>
    <lineage>
        <taxon>Eukaryota</taxon>
        <taxon>Fungi</taxon>
        <taxon>Fungi incertae sedis</taxon>
        <taxon>Mucoromycota</taxon>
        <taxon>Mortierellomycotina</taxon>
        <taxon>Mortierellomycetes</taxon>
        <taxon>Mortierellales</taxon>
        <taxon>Mortierellaceae</taxon>
        <taxon>Lunasporangiospora</taxon>
    </lineage>
</organism>
<proteinExistence type="predicted"/>
<dbReference type="Proteomes" id="UP000780801">
    <property type="component" value="Unassembled WGS sequence"/>
</dbReference>
<dbReference type="AlphaFoldDB" id="A0A9P6G4B9"/>
<evidence type="ECO:0000313" key="4">
    <source>
        <dbReference type="Proteomes" id="UP000780801"/>
    </source>
</evidence>
<dbReference type="SUPFAM" id="SSF55729">
    <property type="entry name" value="Acyl-CoA N-acyltransferases (Nat)"/>
    <property type="match status" value="1"/>
</dbReference>
<dbReference type="EMBL" id="JAABOA010000005">
    <property type="protein sequence ID" value="KAF9586709.1"/>
    <property type="molecule type" value="Genomic_DNA"/>
</dbReference>
<evidence type="ECO:0000313" key="3">
    <source>
        <dbReference type="EMBL" id="KAF9586709.1"/>
    </source>
</evidence>
<reference evidence="3" key="1">
    <citation type="journal article" date="2020" name="Fungal Divers.">
        <title>Resolving the Mortierellaceae phylogeny through synthesis of multi-gene phylogenetics and phylogenomics.</title>
        <authorList>
            <person name="Vandepol N."/>
            <person name="Liber J."/>
            <person name="Desiro A."/>
            <person name="Na H."/>
            <person name="Kennedy M."/>
            <person name="Barry K."/>
            <person name="Grigoriev I.V."/>
            <person name="Miller A.N."/>
            <person name="O'Donnell K."/>
            <person name="Stajich J.E."/>
            <person name="Bonito G."/>
        </authorList>
    </citation>
    <scope>NUCLEOTIDE SEQUENCE</scope>
    <source>
        <strain evidence="3">KOD1015</strain>
    </source>
</reference>